<dbReference type="STRING" id="407821.A0A087UKE5"/>
<dbReference type="GO" id="GO:0005634">
    <property type="term" value="C:nucleus"/>
    <property type="evidence" value="ECO:0007669"/>
    <property type="project" value="TreeGrafter"/>
</dbReference>
<dbReference type="InterPro" id="IPR052435">
    <property type="entry name" value="YY1-Transcr_Regul"/>
</dbReference>
<evidence type="ECO:0000256" key="1">
    <source>
        <dbReference type="ARBA" id="ARBA00023015"/>
    </source>
</evidence>
<dbReference type="GO" id="GO:0006355">
    <property type="term" value="P:regulation of DNA-templated transcription"/>
    <property type="evidence" value="ECO:0007669"/>
    <property type="project" value="TreeGrafter"/>
</dbReference>
<gene>
    <name evidence="5" type="ORF">X975_18814</name>
</gene>
<feature type="region of interest" description="Disordered" evidence="4">
    <location>
        <begin position="330"/>
        <end position="350"/>
    </location>
</feature>
<feature type="non-terminal residue" evidence="5">
    <location>
        <position position="479"/>
    </location>
</feature>
<dbReference type="OMA" id="CEEHAED"/>
<keyword evidence="1" id="KW-0805">Transcription regulation</keyword>
<dbReference type="PANTHER" id="PTHR16088">
    <property type="entry name" value="YY1 ASSOCIATED PROTEIN-RELATED"/>
    <property type="match status" value="1"/>
</dbReference>
<reference evidence="5 6" key="1">
    <citation type="submission" date="2013-11" db="EMBL/GenBank/DDBJ databases">
        <title>Genome sequencing of Stegodyphus mimosarum.</title>
        <authorList>
            <person name="Bechsgaard J."/>
        </authorList>
    </citation>
    <scope>NUCLEOTIDE SEQUENCE [LARGE SCALE GENOMIC DNA]</scope>
</reference>
<dbReference type="EMBL" id="KK120232">
    <property type="protein sequence ID" value="KFM77834.1"/>
    <property type="molecule type" value="Genomic_DNA"/>
</dbReference>
<keyword evidence="3" id="KW-0539">Nucleus</keyword>
<evidence type="ECO:0000256" key="4">
    <source>
        <dbReference type="SAM" id="MobiDB-lite"/>
    </source>
</evidence>
<keyword evidence="6" id="KW-1185">Reference proteome</keyword>
<dbReference type="GO" id="GO:0003712">
    <property type="term" value="F:transcription coregulator activity"/>
    <property type="evidence" value="ECO:0007669"/>
    <property type="project" value="TreeGrafter"/>
</dbReference>
<keyword evidence="2" id="KW-0804">Transcription</keyword>
<evidence type="ECO:0000313" key="5">
    <source>
        <dbReference type="EMBL" id="KFM77834.1"/>
    </source>
</evidence>
<dbReference type="AlphaFoldDB" id="A0A087UKE5"/>
<organism evidence="5 6">
    <name type="scientific">Stegodyphus mimosarum</name>
    <name type="common">African social velvet spider</name>
    <dbReference type="NCBI Taxonomy" id="407821"/>
    <lineage>
        <taxon>Eukaryota</taxon>
        <taxon>Metazoa</taxon>
        <taxon>Ecdysozoa</taxon>
        <taxon>Arthropoda</taxon>
        <taxon>Chelicerata</taxon>
        <taxon>Arachnida</taxon>
        <taxon>Araneae</taxon>
        <taxon>Araneomorphae</taxon>
        <taxon>Entelegynae</taxon>
        <taxon>Eresoidea</taxon>
        <taxon>Eresidae</taxon>
        <taxon>Stegodyphus</taxon>
    </lineage>
</organism>
<name>A0A087UKE5_STEMI</name>
<proteinExistence type="predicted"/>
<evidence type="ECO:0000256" key="3">
    <source>
        <dbReference type="ARBA" id="ARBA00023242"/>
    </source>
</evidence>
<dbReference type="Proteomes" id="UP000054359">
    <property type="component" value="Unassembled WGS sequence"/>
</dbReference>
<dbReference type="OrthoDB" id="6257037at2759"/>
<feature type="compositionally biased region" description="Acidic residues" evidence="4">
    <location>
        <begin position="335"/>
        <end position="350"/>
    </location>
</feature>
<evidence type="ECO:0000313" key="6">
    <source>
        <dbReference type="Proteomes" id="UP000054359"/>
    </source>
</evidence>
<evidence type="ECO:0000256" key="2">
    <source>
        <dbReference type="ARBA" id="ARBA00023163"/>
    </source>
</evidence>
<protein>
    <submittedName>
        <fullName evidence="5">GON-4-like protein</fullName>
    </submittedName>
</protein>
<accession>A0A087UKE5</accession>
<sequence>MSLNSENSVVIKTEVLDDSEYSELPCIALQHDYAESGKRKGNQDGIGEKRLKSMLSQGREIDIPVSTGSSNMCESNLKNCPNIDSEELAHVLEGMSDEIDSMLEATASKNRLTSKHVKSILKHVITNEYVLAMVRNTMKSELNENEELDEAVFEPKLTRSKAKELREKQRVLPWPVASPVKQTESLSKALLEDEFSEESSSDEDYKPVEVECASDEELVSSKVSELDIPSCPPADCEEHAEDELIVEHDEDENRLVIAEADVPLNSEEEDKIALRTRSKLCLNDTPLEAIEASFIAPDITVDMYDTHCDDEEWQKFLCDLYKPLDSEVAVQPSNEEADDPEDDPEYNFLDDDEDLDELDLRYDRKNVKIPRDELSDLMAEIWEASPLDLNDCEEEDENSTYQQAETSCINNICIENVRSQWMNLNERLQLEQQMRMYVQLLVQAYLLSFGVPELNFINVSAKLFLDEIKMFATREIASS</sequence>
<dbReference type="PANTHER" id="PTHR16088:SF3">
    <property type="entry name" value="GON-4-LIKE PROTEIN"/>
    <property type="match status" value="1"/>
</dbReference>